<dbReference type="GO" id="GO:0003697">
    <property type="term" value="F:single-stranded DNA binding"/>
    <property type="evidence" value="ECO:0007669"/>
    <property type="project" value="InterPro"/>
</dbReference>
<evidence type="ECO:0000256" key="2">
    <source>
        <dbReference type="PROSITE-ProRule" id="PRU00252"/>
    </source>
</evidence>
<dbReference type="PANTHER" id="PTHR10302">
    <property type="entry name" value="SINGLE-STRANDED DNA-BINDING PROTEIN"/>
    <property type="match status" value="1"/>
</dbReference>
<dbReference type="Pfam" id="PF00436">
    <property type="entry name" value="SSB"/>
    <property type="match status" value="1"/>
</dbReference>
<dbReference type="CDD" id="cd04496">
    <property type="entry name" value="SSB_OBF"/>
    <property type="match status" value="1"/>
</dbReference>
<dbReference type="InterPro" id="IPR011344">
    <property type="entry name" value="ssDNA-bd"/>
</dbReference>
<proteinExistence type="predicted"/>
<feature type="compositionally biased region" description="Basic and acidic residues" evidence="4">
    <location>
        <begin position="118"/>
        <end position="131"/>
    </location>
</feature>
<comment type="caution">
    <text evidence="5">The sequence shown here is derived from an EMBL/GenBank/DDBJ whole genome shotgun (WGS) entry which is preliminary data.</text>
</comment>
<dbReference type="GO" id="GO:0009295">
    <property type="term" value="C:nucleoid"/>
    <property type="evidence" value="ECO:0007669"/>
    <property type="project" value="TreeGrafter"/>
</dbReference>
<dbReference type="InterPro" id="IPR000424">
    <property type="entry name" value="Primosome_PriB/ssb"/>
</dbReference>
<dbReference type="RefSeq" id="WP_133402224.1">
    <property type="nucleotide sequence ID" value="NZ_SMTK01000001.1"/>
</dbReference>
<name>A0A4V3AN33_9MICC</name>
<keyword evidence="1 2" id="KW-0238">DNA-binding</keyword>
<sequence>MNETITVRGYVATEVRLALTPSGLPIAGFRMCTTERRYDREAGAWVDGHTNWYSVSMFRQLATNASASLKKGDRVVVFGRLKVRPWSKEDGRTGTSVEIDAESVGHDLMWGTAAYRRSSAEKTENIEKTQEPGDGAEEAVPEGVDPATGQILDAPDNLGTTQGSDEGQGPEGGEADVADVADGGGRSAAKAGAAR</sequence>
<accession>A0A4V3AN33</accession>
<dbReference type="InterPro" id="IPR012340">
    <property type="entry name" value="NA-bd_OB-fold"/>
</dbReference>
<dbReference type="GO" id="GO:0006260">
    <property type="term" value="P:DNA replication"/>
    <property type="evidence" value="ECO:0007669"/>
    <property type="project" value="InterPro"/>
</dbReference>
<dbReference type="EMBL" id="SMTK01000001">
    <property type="protein sequence ID" value="TDK27804.1"/>
    <property type="molecule type" value="Genomic_DNA"/>
</dbReference>
<gene>
    <name evidence="5" type="primary">ssb</name>
    <name evidence="5" type="ORF">E2F48_01360</name>
</gene>
<evidence type="ECO:0000313" key="6">
    <source>
        <dbReference type="Proteomes" id="UP000295411"/>
    </source>
</evidence>
<evidence type="ECO:0000256" key="4">
    <source>
        <dbReference type="SAM" id="MobiDB-lite"/>
    </source>
</evidence>
<dbReference type="PANTHER" id="PTHR10302:SF27">
    <property type="entry name" value="SINGLE-STRANDED DNA-BINDING PROTEIN"/>
    <property type="match status" value="1"/>
</dbReference>
<evidence type="ECO:0000313" key="5">
    <source>
        <dbReference type="EMBL" id="TDK27804.1"/>
    </source>
</evidence>
<evidence type="ECO:0000256" key="3">
    <source>
        <dbReference type="RuleBase" id="RU000524"/>
    </source>
</evidence>
<dbReference type="Gene3D" id="2.40.50.140">
    <property type="entry name" value="Nucleic acid-binding proteins"/>
    <property type="match status" value="1"/>
</dbReference>
<dbReference type="PROSITE" id="PS50935">
    <property type="entry name" value="SSB"/>
    <property type="match status" value="1"/>
</dbReference>
<dbReference type="AlphaFoldDB" id="A0A4V3AN33"/>
<dbReference type="SUPFAM" id="SSF50249">
    <property type="entry name" value="Nucleic acid-binding proteins"/>
    <property type="match status" value="1"/>
</dbReference>
<reference evidence="5 6" key="1">
    <citation type="submission" date="2019-03" db="EMBL/GenBank/DDBJ databases">
        <title>Arthrobacter sp. nov., an bacterium isolated from biocrust in Mu Us Desert.</title>
        <authorList>
            <person name="Lixiong L."/>
        </authorList>
    </citation>
    <scope>NUCLEOTIDE SEQUENCE [LARGE SCALE GENOMIC DNA]</scope>
    <source>
        <strain evidence="5 6">SLN-3</strain>
    </source>
</reference>
<dbReference type="Proteomes" id="UP000295411">
    <property type="component" value="Unassembled WGS sequence"/>
</dbReference>
<organism evidence="5 6">
    <name type="scientific">Arthrobacter crusticola</name>
    <dbReference type="NCBI Taxonomy" id="2547960"/>
    <lineage>
        <taxon>Bacteria</taxon>
        <taxon>Bacillati</taxon>
        <taxon>Actinomycetota</taxon>
        <taxon>Actinomycetes</taxon>
        <taxon>Micrococcales</taxon>
        <taxon>Micrococcaceae</taxon>
        <taxon>Arthrobacter</taxon>
    </lineage>
</organism>
<keyword evidence="6" id="KW-1185">Reference proteome</keyword>
<protein>
    <recommendedName>
        <fullName evidence="3">Single-stranded DNA-binding protein</fullName>
    </recommendedName>
</protein>
<feature type="region of interest" description="Disordered" evidence="4">
    <location>
        <begin position="116"/>
        <end position="195"/>
    </location>
</feature>
<dbReference type="NCBIfam" id="TIGR00621">
    <property type="entry name" value="ssb"/>
    <property type="match status" value="1"/>
</dbReference>
<evidence type="ECO:0000256" key="1">
    <source>
        <dbReference type="ARBA" id="ARBA00023125"/>
    </source>
</evidence>
<dbReference type="OrthoDB" id="4427276at2"/>